<dbReference type="RefSeq" id="XP_031435032.1">
    <property type="nucleotide sequence ID" value="XM_031579172.2"/>
</dbReference>
<dbReference type="SMART" id="SM00034">
    <property type="entry name" value="CLECT"/>
    <property type="match status" value="1"/>
</dbReference>
<name>A0A6P8GHV3_CLUHA</name>
<dbReference type="Pfam" id="PF00059">
    <property type="entry name" value="Lectin_C"/>
    <property type="match status" value="1"/>
</dbReference>
<accession>A0A6P8GHV3</accession>
<dbReference type="Gene3D" id="3.10.100.10">
    <property type="entry name" value="Mannose-Binding Protein A, subunit A"/>
    <property type="match status" value="1"/>
</dbReference>
<evidence type="ECO:0000313" key="2">
    <source>
        <dbReference type="Proteomes" id="UP000515152"/>
    </source>
</evidence>
<organism evidence="2 3">
    <name type="scientific">Clupea harengus</name>
    <name type="common">Atlantic herring</name>
    <dbReference type="NCBI Taxonomy" id="7950"/>
    <lineage>
        <taxon>Eukaryota</taxon>
        <taxon>Metazoa</taxon>
        <taxon>Chordata</taxon>
        <taxon>Craniata</taxon>
        <taxon>Vertebrata</taxon>
        <taxon>Euteleostomi</taxon>
        <taxon>Actinopterygii</taxon>
        <taxon>Neopterygii</taxon>
        <taxon>Teleostei</taxon>
        <taxon>Clupei</taxon>
        <taxon>Clupeiformes</taxon>
        <taxon>Clupeoidei</taxon>
        <taxon>Clupeidae</taxon>
        <taxon>Clupea</taxon>
    </lineage>
</organism>
<protein>
    <submittedName>
        <fullName evidence="3">Lectin-like</fullName>
    </submittedName>
</protein>
<evidence type="ECO:0000313" key="3">
    <source>
        <dbReference type="RefSeq" id="XP_031435032.1"/>
    </source>
</evidence>
<evidence type="ECO:0000259" key="1">
    <source>
        <dbReference type="PROSITE" id="PS50041"/>
    </source>
</evidence>
<dbReference type="AlphaFoldDB" id="A0A6P8GHV3"/>
<dbReference type="Proteomes" id="UP000515152">
    <property type="component" value="Chromosome 13"/>
</dbReference>
<feature type="domain" description="C-type lectin" evidence="1">
    <location>
        <begin position="1"/>
        <end position="98"/>
    </location>
</feature>
<dbReference type="InterPro" id="IPR001304">
    <property type="entry name" value="C-type_lectin-like"/>
</dbReference>
<sequence>MSWRLAQLYCRDNHTDLASVTNLEENQHLYEISKNQPVWIGLFRDSWTWSDGANSSFRLWYSGEPDNYGGIENCSMIRHTEDLWGVNKCANHYPFLCYKELNVQNKSTMKVKLKFDSPIDMEDPVVQAAILQQIHKQLQERGLPSDTKVTWKKQIDGKVFHKE</sequence>
<dbReference type="GeneID" id="105898155"/>
<dbReference type="InterPro" id="IPR016187">
    <property type="entry name" value="CTDL_fold"/>
</dbReference>
<dbReference type="OrthoDB" id="6369810at2759"/>
<proteinExistence type="predicted"/>
<gene>
    <name evidence="3" type="primary">LOC105898155</name>
</gene>
<keyword evidence="2" id="KW-1185">Reference proteome</keyword>
<reference evidence="3" key="1">
    <citation type="submission" date="2025-08" db="UniProtKB">
        <authorList>
            <consortium name="RefSeq"/>
        </authorList>
    </citation>
    <scope>IDENTIFICATION</scope>
</reference>
<dbReference type="PROSITE" id="PS50041">
    <property type="entry name" value="C_TYPE_LECTIN_2"/>
    <property type="match status" value="1"/>
</dbReference>
<dbReference type="InterPro" id="IPR016186">
    <property type="entry name" value="C-type_lectin-like/link_sf"/>
</dbReference>
<dbReference type="KEGG" id="char:105898155"/>
<dbReference type="SUPFAM" id="SSF56436">
    <property type="entry name" value="C-type lectin-like"/>
    <property type="match status" value="1"/>
</dbReference>
<dbReference type="PANTHER" id="PTHR45784">
    <property type="entry name" value="C-TYPE LECTIN DOMAIN FAMILY 20 MEMBER A-RELATED"/>
    <property type="match status" value="1"/>
</dbReference>
<dbReference type="PANTHER" id="PTHR45784:SF3">
    <property type="entry name" value="C-TYPE LECTIN DOMAIN FAMILY 4 MEMBER K-LIKE-RELATED"/>
    <property type="match status" value="1"/>
</dbReference>